<evidence type="ECO:0000313" key="2">
    <source>
        <dbReference type="EMBL" id="MFG6440164.1"/>
    </source>
</evidence>
<feature type="transmembrane region" description="Helical" evidence="1">
    <location>
        <begin position="215"/>
        <end position="239"/>
    </location>
</feature>
<name>A0ABW7FEL9_9BURK</name>
<protein>
    <submittedName>
        <fullName evidence="2">Uncharacterized protein</fullName>
    </submittedName>
</protein>
<proteinExistence type="predicted"/>
<evidence type="ECO:0000313" key="3">
    <source>
        <dbReference type="Proteomes" id="UP001606301"/>
    </source>
</evidence>
<dbReference type="RefSeq" id="WP_394396109.1">
    <property type="nucleotide sequence ID" value="NZ_JBIGHW010000002.1"/>
</dbReference>
<feature type="transmembrane region" description="Helical" evidence="1">
    <location>
        <begin position="251"/>
        <end position="273"/>
    </location>
</feature>
<feature type="transmembrane region" description="Helical" evidence="1">
    <location>
        <begin position="53"/>
        <end position="74"/>
    </location>
</feature>
<accession>A0ABW7FEL9</accession>
<keyword evidence="1" id="KW-0812">Transmembrane</keyword>
<keyword evidence="1" id="KW-1133">Transmembrane helix</keyword>
<dbReference type="EMBL" id="JBIGHW010000002">
    <property type="protein sequence ID" value="MFG6440164.1"/>
    <property type="molecule type" value="Genomic_DNA"/>
</dbReference>
<gene>
    <name evidence="2" type="ORF">ACG0Z3_05655</name>
</gene>
<sequence>MSKALDDLLTKLPLWLGQFTRTLTHPSQVLTEQLSADTAASASTEAKPVQDGVGFLILSFAVAAGVAITFPVASMAPLAPAPADGALAQSALVLRHLFVFLGAAALVHGASKLLGNRQAFAGFFGAVARFGGVTLVLLALAGALTNVGMADPIAARNWQQLRQVAVQMGESAKTALCQADAQTGQLPPGTAINGLTPTRLAEAQALYLDTAARPLVVIASALESLCLLALTVWLGWVWWRYLRVSGLTPGRAVAASAVGAVGLGAGQLLLVLIDSGQMASQLMRSCS</sequence>
<reference evidence="2 3" key="1">
    <citation type="submission" date="2024-08" db="EMBL/GenBank/DDBJ databases">
        <authorList>
            <person name="Lu H."/>
        </authorList>
    </citation>
    <scope>NUCLEOTIDE SEQUENCE [LARGE SCALE GENOMIC DNA]</scope>
    <source>
        <strain evidence="2 3">LKC17W</strain>
    </source>
</reference>
<keyword evidence="3" id="KW-1185">Reference proteome</keyword>
<keyword evidence="1" id="KW-0472">Membrane</keyword>
<evidence type="ECO:0000256" key="1">
    <source>
        <dbReference type="SAM" id="Phobius"/>
    </source>
</evidence>
<feature type="transmembrane region" description="Helical" evidence="1">
    <location>
        <begin position="119"/>
        <end position="144"/>
    </location>
</feature>
<feature type="transmembrane region" description="Helical" evidence="1">
    <location>
        <begin position="86"/>
        <end position="107"/>
    </location>
</feature>
<dbReference type="Proteomes" id="UP001606301">
    <property type="component" value="Unassembled WGS sequence"/>
</dbReference>
<comment type="caution">
    <text evidence="2">The sequence shown here is derived from an EMBL/GenBank/DDBJ whole genome shotgun (WGS) entry which is preliminary data.</text>
</comment>
<organism evidence="2 3">
    <name type="scientific">Pelomonas margarita</name>
    <dbReference type="NCBI Taxonomy" id="3299031"/>
    <lineage>
        <taxon>Bacteria</taxon>
        <taxon>Pseudomonadati</taxon>
        <taxon>Pseudomonadota</taxon>
        <taxon>Betaproteobacteria</taxon>
        <taxon>Burkholderiales</taxon>
        <taxon>Sphaerotilaceae</taxon>
        <taxon>Roseateles</taxon>
    </lineage>
</organism>